<evidence type="ECO:0000313" key="2">
    <source>
        <dbReference type="EMBL" id="AAZ63302.1"/>
    </source>
</evidence>
<protein>
    <submittedName>
        <fullName evidence="2">Regulatory protein, LuxR</fullName>
    </submittedName>
</protein>
<dbReference type="SMART" id="SM00421">
    <property type="entry name" value="HTH_LUXR"/>
    <property type="match status" value="1"/>
</dbReference>
<evidence type="ECO:0000259" key="1">
    <source>
        <dbReference type="SMART" id="SM00421"/>
    </source>
</evidence>
<reference evidence="2" key="1">
    <citation type="submission" date="2005-08" db="EMBL/GenBank/DDBJ databases">
        <title>Complete sequence of chromosome 2 of Ralstonia eutropha JMP134.</title>
        <authorList>
            <person name="Copeland A."/>
            <person name="Lucas S."/>
            <person name="Lapidus A."/>
            <person name="Barry K."/>
            <person name="Detter J.C."/>
            <person name="Glavina T."/>
            <person name="Hammon N."/>
            <person name="Israni S."/>
            <person name="Pitluck S."/>
            <person name="Goltsman E."/>
            <person name="Martinez M."/>
            <person name="Schmutz J."/>
            <person name="Larimer F."/>
            <person name="Land M."/>
            <person name="Lykidis A."/>
            <person name="Richardson P."/>
        </authorList>
    </citation>
    <scope>NUCLEOTIDE SEQUENCE [LARGE SCALE GENOMIC DNA]</scope>
    <source>
        <strain evidence="2">JMP134</strain>
    </source>
</reference>
<dbReference type="GO" id="GO:0006355">
    <property type="term" value="P:regulation of DNA-templated transcription"/>
    <property type="evidence" value="ECO:0007669"/>
    <property type="project" value="InterPro"/>
</dbReference>
<organism evidence="2">
    <name type="scientific">Cupriavidus pinatubonensis (strain JMP 134 / LMG 1197)</name>
    <name type="common">Cupriavidus necator (strain JMP 134)</name>
    <dbReference type="NCBI Taxonomy" id="264198"/>
    <lineage>
        <taxon>Bacteria</taxon>
        <taxon>Pseudomonadati</taxon>
        <taxon>Pseudomonadota</taxon>
        <taxon>Betaproteobacteria</taxon>
        <taxon>Burkholderiales</taxon>
        <taxon>Burkholderiaceae</taxon>
        <taxon>Cupriavidus</taxon>
    </lineage>
</organism>
<dbReference type="InterPro" id="IPR036388">
    <property type="entry name" value="WH-like_DNA-bd_sf"/>
</dbReference>
<proteinExistence type="predicted"/>
<accession>Q46U82</accession>
<dbReference type="KEGG" id="reu:Reut_B3945"/>
<dbReference type="HOGENOM" id="CLU_1419368_0_0_4"/>
<dbReference type="STRING" id="264198.Reut_B3945"/>
<dbReference type="InterPro" id="IPR016032">
    <property type="entry name" value="Sig_transdc_resp-reg_C-effctor"/>
</dbReference>
<dbReference type="eggNOG" id="COG2771">
    <property type="taxonomic scope" value="Bacteria"/>
</dbReference>
<sequence>MYSHLANLEEAFSSFDEAICLVGPTGAVMRVSPLAREIFAGPMFAERHGTIWHADPPMRAMLLQSVAMTCQTGVRQSMTIPAETGVTVTVDMVVGGPSLRVAGERCVLMRMQRRNSGDTQPDPDHLAAVFRITPAEARVLAALVTGQTAAAYAASAGVSVNTVRKQIAMLMAKMQCNRQSELVRKAILGQG</sequence>
<dbReference type="GO" id="GO:0003677">
    <property type="term" value="F:DNA binding"/>
    <property type="evidence" value="ECO:0007669"/>
    <property type="project" value="InterPro"/>
</dbReference>
<dbReference type="Pfam" id="PF00196">
    <property type="entry name" value="GerE"/>
    <property type="match status" value="1"/>
</dbReference>
<feature type="domain" description="HTH luxR-type" evidence="1">
    <location>
        <begin position="129"/>
        <end position="186"/>
    </location>
</feature>
<gene>
    <name evidence="2" type="ordered locus">Reut_B3945</name>
</gene>
<dbReference type="EMBL" id="CP000091">
    <property type="protein sequence ID" value="AAZ63302.1"/>
    <property type="molecule type" value="Genomic_DNA"/>
</dbReference>
<dbReference type="AlphaFoldDB" id="Q46U82"/>
<dbReference type="Gene3D" id="1.10.10.10">
    <property type="entry name" value="Winged helix-like DNA-binding domain superfamily/Winged helix DNA-binding domain"/>
    <property type="match status" value="1"/>
</dbReference>
<name>Q46U82_CUPPJ</name>
<dbReference type="InterPro" id="IPR000792">
    <property type="entry name" value="Tscrpt_reg_LuxR_C"/>
</dbReference>
<dbReference type="SUPFAM" id="SSF46894">
    <property type="entry name" value="C-terminal effector domain of the bipartite response regulators"/>
    <property type="match status" value="1"/>
</dbReference>